<keyword evidence="2" id="KW-1185">Reference proteome</keyword>
<name>A0ABZ0EFE4_9BURK</name>
<gene>
    <name evidence="1" type="ORF">RW095_22035</name>
</gene>
<evidence type="ECO:0000313" key="2">
    <source>
        <dbReference type="Proteomes" id="UP001302652"/>
    </source>
</evidence>
<protein>
    <submittedName>
        <fullName evidence="1">Uncharacterized protein</fullName>
    </submittedName>
</protein>
<organism evidence="1 2">
    <name type="scientific">Paraburkholderia kirstenboschensis</name>
    <dbReference type="NCBI Taxonomy" id="1245436"/>
    <lineage>
        <taxon>Bacteria</taxon>
        <taxon>Pseudomonadati</taxon>
        <taxon>Pseudomonadota</taxon>
        <taxon>Betaproteobacteria</taxon>
        <taxon>Burkholderiales</taxon>
        <taxon>Burkholderiaceae</taxon>
        <taxon>Paraburkholderia</taxon>
    </lineage>
</organism>
<accession>A0ABZ0EFE4</accession>
<evidence type="ECO:0000313" key="1">
    <source>
        <dbReference type="EMBL" id="WOD15912.1"/>
    </source>
</evidence>
<reference evidence="1 2" key="1">
    <citation type="submission" date="2023-10" db="EMBL/GenBank/DDBJ databases">
        <title>Surface-active antibiotics is a multifunctional adaptation for post-fire microbes.</title>
        <authorList>
            <person name="Liu M.D."/>
            <person name="Du Y."/>
            <person name="Koupaei S.K."/>
            <person name="Kim N.R."/>
            <person name="Zhang W."/>
            <person name="Traxler M.F."/>
        </authorList>
    </citation>
    <scope>NUCLEOTIDE SEQUENCE [LARGE SCALE GENOMIC DNA]</scope>
    <source>
        <strain evidence="1 2">F3</strain>
    </source>
</reference>
<proteinExistence type="predicted"/>
<sequence>MTLPNYLTVRTCDEAYGEPCLLGETGLTLSGSQRPSAQLTAWLAGADIPCKARQVLETDLNFTGVTGLIRVPLECGNVHGIRAIWILARTAAGLTSISVRDARSATEARLHRDAAFVRQQASRYFARHAILLIQSQSTTERMDEFARFSAVYGHACPVTDRIYSMPADSDIRLSYAWLAPLVPTHGLWRERNPSEPT</sequence>
<dbReference type="Proteomes" id="UP001302652">
    <property type="component" value="Chromosome 2"/>
</dbReference>
<dbReference type="EMBL" id="CP136512">
    <property type="protein sequence ID" value="WOD15912.1"/>
    <property type="molecule type" value="Genomic_DNA"/>
</dbReference>
<dbReference type="RefSeq" id="WP_317018341.1">
    <property type="nucleotide sequence ID" value="NZ_CP136512.1"/>
</dbReference>